<comment type="caution">
    <text evidence="3">The sequence shown here is derived from an EMBL/GenBank/DDBJ whole genome shotgun (WGS) entry which is preliminary data.</text>
</comment>
<feature type="transmembrane region" description="Helical" evidence="2">
    <location>
        <begin position="72"/>
        <end position="91"/>
    </location>
</feature>
<dbReference type="RefSeq" id="WP_377125020.1">
    <property type="nucleotide sequence ID" value="NZ_JBHRSD010000023.1"/>
</dbReference>
<feature type="transmembrane region" description="Helical" evidence="2">
    <location>
        <begin position="27"/>
        <end position="47"/>
    </location>
</feature>
<proteinExistence type="predicted"/>
<evidence type="ECO:0000256" key="2">
    <source>
        <dbReference type="SAM" id="Phobius"/>
    </source>
</evidence>
<keyword evidence="2" id="KW-0472">Membrane</keyword>
<keyword evidence="2" id="KW-1133">Transmembrane helix</keyword>
<protein>
    <submittedName>
        <fullName evidence="3">FxsA family protein</fullName>
    </submittedName>
</protein>
<evidence type="ECO:0000256" key="1">
    <source>
        <dbReference type="SAM" id="MobiDB-lite"/>
    </source>
</evidence>
<dbReference type="Pfam" id="PF04186">
    <property type="entry name" value="FxsA"/>
    <property type="match status" value="1"/>
</dbReference>
<dbReference type="InterPro" id="IPR007313">
    <property type="entry name" value="FxsA"/>
</dbReference>
<organism evidence="3 4">
    <name type="scientific">Pseudoalteromonas fenneropenaei</name>
    <dbReference type="NCBI Taxonomy" id="1737459"/>
    <lineage>
        <taxon>Bacteria</taxon>
        <taxon>Pseudomonadati</taxon>
        <taxon>Pseudomonadota</taxon>
        <taxon>Gammaproteobacteria</taxon>
        <taxon>Alteromonadales</taxon>
        <taxon>Pseudoalteromonadaceae</taxon>
        <taxon>Pseudoalteromonas</taxon>
    </lineage>
</organism>
<sequence>MFRLLFLLFIAVPIVEIALLIQVSEVIGGWATIALVIATAVLGAKLVKQQGTQALRSVQGEMARGQMPAKELFDGLCVVIAGVLLMTPGIMTDALGFLLLTPLVRAKLAAGLMRQATVHVARGAAYSHTSHYSTERSQPQQNSTIEGEFERKD</sequence>
<name>A0ABV7CLM6_9GAMM</name>
<dbReference type="Proteomes" id="UP001595453">
    <property type="component" value="Unassembled WGS sequence"/>
</dbReference>
<dbReference type="NCBIfam" id="NF008528">
    <property type="entry name" value="PRK11463.1-2"/>
    <property type="match status" value="1"/>
</dbReference>
<dbReference type="PANTHER" id="PTHR35335">
    <property type="entry name" value="UPF0716 PROTEIN FXSA"/>
    <property type="match status" value="1"/>
</dbReference>
<evidence type="ECO:0000313" key="4">
    <source>
        <dbReference type="Proteomes" id="UP001595453"/>
    </source>
</evidence>
<feature type="region of interest" description="Disordered" evidence="1">
    <location>
        <begin position="129"/>
        <end position="153"/>
    </location>
</feature>
<keyword evidence="4" id="KW-1185">Reference proteome</keyword>
<dbReference type="PANTHER" id="PTHR35335:SF1">
    <property type="entry name" value="UPF0716 PROTEIN FXSA"/>
    <property type="match status" value="1"/>
</dbReference>
<dbReference type="EMBL" id="JBHRSD010000023">
    <property type="protein sequence ID" value="MFC3033486.1"/>
    <property type="molecule type" value="Genomic_DNA"/>
</dbReference>
<feature type="compositionally biased region" description="Polar residues" evidence="1">
    <location>
        <begin position="129"/>
        <end position="145"/>
    </location>
</feature>
<reference evidence="4" key="1">
    <citation type="journal article" date="2019" name="Int. J. Syst. Evol. Microbiol.">
        <title>The Global Catalogue of Microorganisms (GCM) 10K type strain sequencing project: providing services to taxonomists for standard genome sequencing and annotation.</title>
        <authorList>
            <consortium name="The Broad Institute Genomics Platform"/>
            <consortium name="The Broad Institute Genome Sequencing Center for Infectious Disease"/>
            <person name="Wu L."/>
            <person name="Ma J."/>
        </authorList>
    </citation>
    <scope>NUCLEOTIDE SEQUENCE [LARGE SCALE GENOMIC DNA]</scope>
    <source>
        <strain evidence="4">KCTC 42730</strain>
    </source>
</reference>
<gene>
    <name evidence="3" type="ORF">ACFOEE_13235</name>
</gene>
<accession>A0ABV7CLM6</accession>
<evidence type="ECO:0000313" key="3">
    <source>
        <dbReference type="EMBL" id="MFC3033486.1"/>
    </source>
</evidence>
<keyword evidence="2" id="KW-0812">Transmembrane</keyword>